<evidence type="ECO:0000313" key="4">
    <source>
        <dbReference type="Proteomes" id="UP000306196"/>
    </source>
</evidence>
<evidence type="ECO:0000256" key="1">
    <source>
        <dbReference type="SAM" id="MobiDB-lite"/>
    </source>
</evidence>
<feature type="compositionally biased region" description="Gly residues" evidence="1">
    <location>
        <begin position="209"/>
        <end position="228"/>
    </location>
</feature>
<dbReference type="OrthoDB" id="192657at2"/>
<feature type="signal peptide" evidence="2">
    <location>
        <begin position="1"/>
        <end position="25"/>
    </location>
</feature>
<gene>
    <name evidence="3" type="ORF">FEM03_22525</name>
</gene>
<comment type="caution">
    <text evidence="3">The sequence shown here is derived from an EMBL/GenBank/DDBJ whole genome shotgun (WGS) entry which is preliminary data.</text>
</comment>
<accession>A0A5R8K816</accession>
<dbReference type="AlphaFoldDB" id="A0A5R8K816"/>
<sequence>MMIFSRRLLFLGLALMAIATGKAQAQVVVYRLTFEEIGESINYRPYQNGYYVAPMEGGAGSLVLTLTTGNVRQYFAYEGFGELFVAVKGESQKMVLSATAANEVSTTVFYALGTATKEFDVESRNLSGKIKVAEKMVGYAVSADSEQDLPFIGTGMSIGVAGASQLTARIDEAYTNKAVQENLDSAAAVDAVIEALTAAGHVNGNPQTGNGGNGNNGGAGGGTGTNQE</sequence>
<name>A0A5R8K816_9BACT</name>
<feature type="region of interest" description="Disordered" evidence="1">
    <location>
        <begin position="203"/>
        <end position="228"/>
    </location>
</feature>
<dbReference type="RefSeq" id="WP_138088574.1">
    <property type="nucleotide sequence ID" value="NZ_VAUV01000024.1"/>
</dbReference>
<keyword evidence="2" id="KW-0732">Signal</keyword>
<evidence type="ECO:0000256" key="2">
    <source>
        <dbReference type="SAM" id="SignalP"/>
    </source>
</evidence>
<keyword evidence="4" id="KW-1185">Reference proteome</keyword>
<reference evidence="3 4" key="1">
    <citation type="submission" date="2019-05" db="EMBL/GenBank/DDBJ databases">
        <title>Verrucobacter flavum gen. nov., sp. nov. a new member of the family Verrucomicrobiaceae.</title>
        <authorList>
            <person name="Szuroczki S."/>
            <person name="Abbaszade G."/>
            <person name="Szabo A."/>
            <person name="Felfoldi T."/>
            <person name="Schumann P."/>
            <person name="Boka K."/>
            <person name="Keki Z."/>
            <person name="Toumi M."/>
            <person name="Toth E."/>
        </authorList>
    </citation>
    <scope>NUCLEOTIDE SEQUENCE [LARGE SCALE GENOMIC DNA]</scope>
    <source>
        <strain evidence="3 4">MG-N-17</strain>
    </source>
</reference>
<dbReference type="Proteomes" id="UP000306196">
    <property type="component" value="Unassembled WGS sequence"/>
</dbReference>
<evidence type="ECO:0000313" key="3">
    <source>
        <dbReference type="EMBL" id="TLD68482.1"/>
    </source>
</evidence>
<feature type="chain" id="PRO_5024274021" evidence="2">
    <location>
        <begin position="26"/>
        <end position="228"/>
    </location>
</feature>
<dbReference type="EMBL" id="VAUV01000024">
    <property type="protein sequence ID" value="TLD68482.1"/>
    <property type="molecule type" value="Genomic_DNA"/>
</dbReference>
<proteinExistence type="predicted"/>
<protein>
    <submittedName>
        <fullName evidence="3">Uncharacterized protein</fullName>
    </submittedName>
</protein>
<organism evidence="3 4">
    <name type="scientific">Phragmitibacter flavus</name>
    <dbReference type="NCBI Taxonomy" id="2576071"/>
    <lineage>
        <taxon>Bacteria</taxon>
        <taxon>Pseudomonadati</taxon>
        <taxon>Verrucomicrobiota</taxon>
        <taxon>Verrucomicrobiia</taxon>
        <taxon>Verrucomicrobiales</taxon>
        <taxon>Verrucomicrobiaceae</taxon>
        <taxon>Phragmitibacter</taxon>
    </lineage>
</organism>